<evidence type="ECO:0000256" key="1">
    <source>
        <dbReference type="ARBA" id="ARBA00022630"/>
    </source>
</evidence>
<dbReference type="Gene3D" id="3.30.465.10">
    <property type="match status" value="1"/>
</dbReference>
<evidence type="ECO:0000256" key="3">
    <source>
        <dbReference type="SAM" id="MobiDB-lite"/>
    </source>
</evidence>
<evidence type="ECO:0000259" key="4">
    <source>
        <dbReference type="PROSITE" id="PS51387"/>
    </source>
</evidence>
<sequence>MSETNSSLPGIGAAKIDEFLRFAADIVGEENISRDPSSGAPEGIQGSRSYGDPFPLSRPHIPGPAVRPSTVDQVRDLVRAGNVFRVSLWTVSCGKNLGYGGSAPVQDGNVILDLHRMDKILEINEEYGYAIVEPGVTFIQLYEEIQRQKLNLWLSVPAIGWGSVIGNTLERGIGYTPEAVHYKNQSGMEVVLPNGDLLRTGMGAMDGSKVWPLYSGGFGPGLDGIFFQSNYGIVTKMGIHMSPAPEAYTRIMIGVPEEADLVPLVGGMTDLMRRRVFVNPPQLFDRPSMVLGALPKDPRVAAALGSYCTLEHHIPDKLIEKVSTMLGLPAWSAAFALYGPPEAQGGLIEAVKRRFAQIEGVKITTETFTAAPGQYLRGQDVTPDYLPQNGVPDLEMAKAFSSRDDSGWWHNCYSPVLPPSGRELYEWWLGARKITAEHDLTFIADFHVFDRYIISINLVMFHPAARARLQGLQFSLMEFSKGLGYLEYRTHVSFMDATAASQTFNDGAFGRFTTLLKDVIDPNGVFAPGKSGIWNSNGKR</sequence>
<reference evidence="5" key="1">
    <citation type="journal article" date="2023" name="Mol. Phylogenet. Evol.">
        <title>Genome-scale phylogeny and comparative genomics of the fungal order Sordariales.</title>
        <authorList>
            <person name="Hensen N."/>
            <person name="Bonometti L."/>
            <person name="Westerberg I."/>
            <person name="Brannstrom I.O."/>
            <person name="Guillou S."/>
            <person name="Cros-Aarteil S."/>
            <person name="Calhoun S."/>
            <person name="Haridas S."/>
            <person name="Kuo A."/>
            <person name="Mondo S."/>
            <person name="Pangilinan J."/>
            <person name="Riley R."/>
            <person name="LaButti K."/>
            <person name="Andreopoulos B."/>
            <person name="Lipzen A."/>
            <person name="Chen C."/>
            <person name="Yan M."/>
            <person name="Daum C."/>
            <person name="Ng V."/>
            <person name="Clum A."/>
            <person name="Steindorff A."/>
            <person name="Ohm R.A."/>
            <person name="Martin F."/>
            <person name="Silar P."/>
            <person name="Natvig D.O."/>
            <person name="Lalanne C."/>
            <person name="Gautier V."/>
            <person name="Ament-Velasquez S.L."/>
            <person name="Kruys A."/>
            <person name="Hutchinson M.I."/>
            <person name="Powell A.J."/>
            <person name="Barry K."/>
            <person name="Miller A.N."/>
            <person name="Grigoriev I.V."/>
            <person name="Debuchy R."/>
            <person name="Gladieux P."/>
            <person name="Hiltunen Thoren M."/>
            <person name="Johannesson H."/>
        </authorList>
    </citation>
    <scope>NUCLEOTIDE SEQUENCE</scope>
    <source>
        <strain evidence="5">PSN293</strain>
    </source>
</reference>
<dbReference type="EMBL" id="MU858222">
    <property type="protein sequence ID" value="KAK4208930.1"/>
    <property type="molecule type" value="Genomic_DNA"/>
</dbReference>
<comment type="caution">
    <text evidence="5">The sequence shown here is derived from an EMBL/GenBank/DDBJ whole genome shotgun (WGS) entry which is preliminary data.</text>
</comment>
<dbReference type="GO" id="GO:0004458">
    <property type="term" value="F:D-lactate dehydrogenase (cytochrome) activity"/>
    <property type="evidence" value="ECO:0007669"/>
    <property type="project" value="TreeGrafter"/>
</dbReference>
<evidence type="ECO:0000313" key="6">
    <source>
        <dbReference type="Proteomes" id="UP001301769"/>
    </source>
</evidence>
<organism evidence="5 6">
    <name type="scientific">Rhypophila decipiens</name>
    <dbReference type="NCBI Taxonomy" id="261697"/>
    <lineage>
        <taxon>Eukaryota</taxon>
        <taxon>Fungi</taxon>
        <taxon>Dikarya</taxon>
        <taxon>Ascomycota</taxon>
        <taxon>Pezizomycotina</taxon>
        <taxon>Sordariomycetes</taxon>
        <taxon>Sordariomycetidae</taxon>
        <taxon>Sordariales</taxon>
        <taxon>Naviculisporaceae</taxon>
        <taxon>Rhypophila</taxon>
    </lineage>
</organism>
<dbReference type="PANTHER" id="PTHR11748:SF114">
    <property type="entry name" value="ARYL-ALCOHOL OXIDASE VANILLYL-ALCOHOL OXIDASE (AFU_ORTHOLOGUE AFUA_3G09500)-RELATED"/>
    <property type="match status" value="1"/>
</dbReference>
<feature type="region of interest" description="Disordered" evidence="3">
    <location>
        <begin position="31"/>
        <end position="66"/>
    </location>
</feature>
<dbReference type="GO" id="GO:0008720">
    <property type="term" value="F:D-lactate dehydrogenase (NAD+) activity"/>
    <property type="evidence" value="ECO:0007669"/>
    <property type="project" value="TreeGrafter"/>
</dbReference>
<dbReference type="PROSITE" id="PS51387">
    <property type="entry name" value="FAD_PCMH"/>
    <property type="match status" value="1"/>
</dbReference>
<dbReference type="GO" id="GO:0005739">
    <property type="term" value="C:mitochondrion"/>
    <property type="evidence" value="ECO:0007669"/>
    <property type="project" value="TreeGrafter"/>
</dbReference>
<dbReference type="GO" id="GO:0071949">
    <property type="term" value="F:FAD binding"/>
    <property type="evidence" value="ECO:0007669"/>
    <property type="project" value="InterPro"/>
</dbReference>
<dbReference type="PANTHER" id="PTHR11748">
    <property type="entry name" value="D-LACTATE DEHYDROGENASE"/>
    <property type="match status" value="1"/>
</dbReference>
<dbReference type="InterPro" id="IPR016171">
    <property type="entry name" value="Vanillyl_alc_oxidase_C-sub2"/>
</dbReference>
<feature type="domain" description="FAD-binding PCMH-type" evidence="4">
    <location>
        <begin position="58"/>
        <end position="244"/>
    </location>
</feature>
<dbReference type="Pfam" id="PF01565">
    <property type="entry name" value="FAD_binding_4"/>
    <property type="match status" value="1"/>
</dbReference>
<dbReference type="Proteomes" id="UP001301769">
    <property type="component" value="Unassembled WGS sequence"/>
</dbReference>
<dbReference type="Gene3D" id="3.40.462.10">
    <property type="entry name" value="FAD-linked oxidases, C-terminal domain"/>
    <property type="match status" value="1"/>
</dbReference>
<dbReference type="Gene3D" id="1.10.45.10">
    <property type="entry name" value="Vanillyl-alcohol Oxidase, Chain A, domain 4"/>
    <property type="match status" value="1"/>
</dbReference>
<evidence type="ECO:0000313" key="5">
    <source>
        <dbReference type="EMBL" id="KAK4208930.1"/>
    </source>
</evidence>
<evidence type="ECO:0000256" key="2">
    <source>
        <dbReference type="ARBA" id="ARBA00022827"/>
    </source>
</evidence>
<dbReference type="SUPFAM" id="SSF56176">
    <property type="entry name" value="FAD-binding/transporter-associated domain-like"/>
    <property type="match status" value="1"/>
</dbReference>
<keyword evidence="2" id="KW-0274">FAD</keyword>
<proteinExistence type="predicted"/>
<reference evidence="5" key="2">
    <citation type="submission" date="2023-05" db="EMBL/GenBank/DDBJ databases">
        <authorList>
            <consortium name="Lawrence Berkeley National Laboratory"/>
            <person name="Steindorff A."/>
            <person name="Hensen N."/>
            <person name="Bonometti L."/>
            <person name="Westerberg I."/>
            <person name="Brannstrom I.O."/>
            <person name="Guillou S."/>
            <person name="Cros-Aarteil S."/>
            <person name="Calhoun S."/>
            <person name="Haridas S."/>
            <person name="Kuo A."/>
            <person name="Mondo S."/>
            <person name="Pangilinan J."/>
            <person name="Riley R."/>
            <person name="Labutti K."/>
            <person name="Andreopoulos B."/>
            <person name="Lipzen A."/>
            <person name="Chen C."/>
            <person name="Yanf M."/>
            <person name="Daum C."/>
            <person name="Ng V."/>
            <person name="Clum A."/>
            <person name="Ohm R."/>
            <person name="Martin F."/>
            <person name="Silar P."/>
            <person name="Natvig D."/>
            <person name="Lalanne C."/>
            <person name="Gautier V."/>
            <person name="Ament-Velasquez S.L."/>
            <person name="Kruys A."/>
            <person name="Hutchinson M.I."/>
            <person name="Powell A.J."/>
            <person name="Barry K."/>
            <person name="Miller A.N."/>
            <person name="Grigoriev I.V."/>
            <person name="Debuchy R."/>
            <person name="Gladieux P."/>
            <person name="Thoren M.H."/>
            <person name="Johannesson H."/>
        </authorList>
    </citation>
    <scope>NUCLEOTIDE SEQUENCE</scope>
    <source>
        <strain evidence="5">PSN293</strain>
    </source>
</reference>
<protein>
    <submittedName>
        <fullName evidence="5">Vanillyl-alcohol oxidase</fullName>
    </submittedName>
</protein>
<dbReference type="SUPFAM" id="SSF55103">
    <property type="entry name" value="FAD-linked oxidases, C-terminal domain"/>
    <property type="match status" value="1"/>
</dbReference>
<dbReference type="InterPro" id="IPR036318">
    <property type="entry name" value="FAD-bd_PCMH-like_sf"/>
</dbReference>
<name>A0AAN7B5K1_9PEZI</name>
<dbReference type="InterPro" id="IPR016170">
    <property type="entry name" value="Cytok_DH_C_sf"/>
</dbReference>
<dbReference type="InterPro" id="IPR006094">
    <property type="entry name" value="Oxid_FAD_bind_N"/>
</dbReference>
<dbReference type="InterPro" id="IPR016166">
    <property type="entry name" value="FAD-bd_PCMH"/>
</dbReference>
<dbReference type="AlphaFoldDB" id="A0AAN7B5K1"/>
<gene>
    <name evidence="5" type="ORF">QBC37DRAFT_391605</name>
</gene>
<accession>A0AAN7B5K1</accession>
<keyword evidence="1" id="KW-0285">Flavoprotein</keyword>
<keyword evidence="6" id="KW-1185">Reference proteome</keyword>
<dbReference type="InterPro" id="IPR016169">
    <property type="entry name" value="FAD-bd_PCMH_sub2"/>
</dbReference>
<dbReference type="GO" id="GO:1903457">
    <property type="term" value="P:lactate catabolic process"/>
    <property type="evidence" value="ECO:0007669"/>
    <property type="project" value="TreeGrafter"/>
</dbReference>
<dbReference type="InterPro" id="IPR016164">
    <property type="entry name" value="FAD-linked_Oxase-like_C"/>
</dbReference>
<dbReference type="InterPro" id="IPR016167">
    <property type="entry name" value="FAD-bd_PCMH_sub1"/>
</dbReference>
<dbReference type="Gene3D" id="3.30.43.10">
    <property type="entry name" value="Uridine Diphospho-n-acetylenolpyruvylglucosamine Reductase, domain 2"/>
    <property type="match status" value="1"/>
</dbReference>